<evidence type="ECO:0000313" key="2">
    <source>
        <dbReference type="EMBL" id="SFT51985.1"/>
    </source>
</evidence>
<evidence type="ECO:0000256" key="1">
    <source>
        <dbReference type="SAM" id="SignalP"/>
    </source>
</evidence>
<dbReference type="AlphaFoldDB" id="A0A1I6YNI9"/>
<dbReference type="EMBL" id="FPAS01000001">
    <property type="protein sequence ID" value="SFT51985.1"/>
    <property type="molecule type" value="Genomic_DNA"/>
</dbReference>
<accession>A0A1I6YNI9</accession>
<feature type="signal peptide" evidence="1">
    <location>
        <begin position="1"/>
        <end position="23"/>
    </location>
</feature>
<evidence type="ECO:0008006" key="4">
    <source>
        <dbReference type="Google" id="ProtNLM"/>
    </source>
</evidence>
<evidence type="ECO:0000313" key="3">
    <source>
        <dbReference type="Proteomes" id="UP000236454"/>
    </source>
</evidence>
<name>A0A1I6YNI9_9FLAO</name>
<dbReference type="Proteomes" id="UP000236454">
    <property type="component" value="Unassembled WGS sequence"/>
</dbReference>
<gene>
    <name evidence="2" type="ORF">SAMN05216474_1045</name>
</gene>
<protein>
    <recommendedName>
        <fullName evidence="4">Outer membrane protein beta-barrel domain-containing protein</fullName>
    </recommendedName>
</protein>
<dbReference type="RefSeq" id="WP_090247167.1">
    <property type="nucleotide sequence ID" value="NZ_FPAS01000001.1"/>
</dbReference>
<keyword evidence="1" id="KW-0732">Signal</keyword>
<feature type="chain" id="PRO_5014647373" description="Outer membrane protein beta-barrel domain-containing protein" evidence="1">
    <location>
        <begin position="24"/>
        <end position="234"/>
    </location>
</feature>
<reference evidence="2 3" key="1">
    <citation type="submission" date="2016-10" db="EMBL/GenBank/DDBJ databases">
        <authorList>
            <person name="de Groot N.N."/>
        </authorList>
    </citation>
    <scope>NUCLEOTIDE SEQUENCE [LARGE SCALE GENOMIC DNA]</scope>
    <source>
        <strain evidence="2 3">CGMCC 1.7005</strain>
    </source>
</reference>
<keyword evidence="3" id="KW-1185">Reference proteome</keyword>
<sequence>MLNSLIKNLLILSCTLGVFNLNAQDYSWKVDVKVNPVNVFFDQTPIYDAGFRTGFKLRSMNFFNDRFKESKAIAISKSFGKSSIQFCYATYGNTYYPNLEEVGDRFTFVRSFRDFNLNYFRNYASTNNELFSFSWGAGLTYRHGREMRIYGAGGQEPPTNNYQLRDLGVNVIHQIDYNVSDRFKLFTQCNIFSTVYHGHSASKELFDNSTLDPNYRPQRFNFSLGFGVSYNFNL</sequence>
<organism evidence="2 3">
    <name type="scientific">Lishizhenia tianjinensis</name>
    <dbReference type="NCBI Taxonomy" id="477690"/>
    <lineage>
        <taxon>Bacteria</taxon>
        <taxon>Pseudomonadati</taxon>
        <taxon>Bacteroidota</taxon>
        <taxon>Flavobacteriia</taxon>
        <taxon>Flavobacteriales</taxon>
        <taxon>Crocinitomicaceae</taxon>
        <taxon>Lishizhenia</taxon>
    </lineage>
</organism>
<proteinExistence type="predicted"/>